<feature type="transmembrane region" description="Helical" evidence="1">
    <location>
        <begin position="6"/>
        <end position="25"/>
    </location>
</feature>
<feature type="transmembrane region" description="Helical" evidence="1">
    <location>
        <begin position="37"/>
        <end position="61"/>
    </location>
</feature>
<dbReference type="EMBL" id="PVWO01000233">
    <property type="protein sequence ID" value="PSB54782.1"/>
    <property type="molecule type" value="Genomic_DNA"/>
</dbReference>
<proteinExistence type="predicted"/>
<accession>A0A2T1GBQ8</accession>
<dbReference type="OrthoDB" id="9097160at2"/>
<feature type="transmembrane region" description="Helical" evidence="1">
    <location>
        <begin position="130"/>
        <end position="147"/>
    </location>
</feature>
<evidence type="ECO:0000313" key="2">
    <source>
        <dbReference type="EMBL" id="PSB54782.1"/>
    </source>
</evidence>
<gene>
    <name evidence="2" type="ORF">C7B77_17095</name>
</gene>
<name>A0A2T1GBQ8_9CYAN</name>
<dbReference type="Proteomes" id="UP000238937">
    <property type="component" value="Unassembled WGS sequence"/>
</dbReference>
<evidence type="ECO:0000256" key="1">
    <source>
        <dbReference type="SAM" id="Phobius"/>
    </source>
</evidence>
<keyword evidence="1" id="KW-0812">Transmembrane</keyword>
<organism evidence="2 3">
    <name type="scientific">Chamaesiphon polymorphus CCALA 037</name>
    <dbReference type="NCBI Taxonomy" id="2107692"/>
    <lineage>
        <taxon>Bacteria</taxon>
        <taxon>Bacillati</taxon>
        <taxon>Cyanobacteriota</taxon>
        <taxon>Cyanophyceae</taxon>
        <taxon>Gomontiellales</taxon>
        <taxon>Chamaesiphonaceae</taxon>
        <taxon>Chamaesiphon</taxon>
    </lineage>
</organism>
<dbReference type="RefSeq" id="WP_106307366.1">
    <property type="nucleotide sequence ID" value="NZ_PVWO01000233.1"/>
</dbReference>
<keyword evidence="1" id="KW-0472">Membrane</keyword>
<evidence type="ECO:0008006" key="4">
    <source>
        <dbReference type="Google" id="ProtNLM"/>
    </source>
</evidence>
<evidence type="ECO:0000313" key="3">
    <source>
        <dbReference type="Proteomes" id="UP000238937"/>
    </source>
</evidence>
<dbReference type="Pfam" id="PF04657">
    <property type="entry name" value="DMT_YdcZ"/>
    <property type="match status" value="1"/>
</dbReference>
<dbReference type="InterPro" id="IPR006750">
    <property type="entry name" value="YdcZ"/>
</dbReference>
<protein>
    <recommendedName>
        <fullName evidence="4">EamA-like transporter family protein</fullName>
    </recommendedName>
</protein>
<feature type="transmembrane region" description="Helical" evidence="1">
    <location>
        <begin position="100"/>
        <end position="118"/>
    </location>
</feature>
<sequence length="148" mass="15966">MSMQSLLFWLIAFVMGVITSVYLPMNGVVARYVGSALLANIPFYLLGAITTLLLFSFTGNFGAVSRLREVPSYLYLSGFISAFLVFGSTFLIPKLGAGRFFVLFVAGQIVMALTVSHFGLLDSPQDPITLKKAFGAILLLIGVTLATQ</sequence>
<dbReference type="GO" id="GO:0005886">
    <property type="term" value="C:plasma membrane"/>
    <property type="evidence" value="ECO:0007669"/>
    <property type="project" value="TreeGrafter"/>
</dbReference>
<dbReference type="PANTHER" id="PTHR34821:SF2">
    <property type="entry name" value="INNER MEMBRANE PROTEIN YDCZ"/>
    <property type="match status" value="1"/>
</dbReference>
<reference evidence="2 3" key="1">
    <citation type="submission" date="2018-03" db="EMBL/GenBank/DDBJ databases">
        <title>The ancient ancestry and fast evolution of plastids.</title>
        <authorList>
            <person name="Moore K.R."/>
            <person name="Magnabosco C."/>
            <person name="Momper L."/>
            <person name="Gold D.A."/>
            <person name="Bosak T."/>
            <person name="Fournier G.P."/>
        </authorList>
    </citation>
    <scope>NUCLEOTIDE SEQUENCE [LARGE SCALE GENOMIC DNA]</scope>
    <source>
        <strain evidence="2 3">CCALA 037</strain>
    </source>
</reference>
<keyword evidence="1" id="KW-1133">Transmembrane helix</keyword>
<keyword evidence="3" id="KW-1185">Reference proteome</keyword>
<dbReference type="PANTHER" id="PTHR34821">
    <property type="entry name" value="INNER MEMBRANE PROTEIN YDCZ"/>
    <property type="match status" value="1"/>
</dbReference>
<comment type="caution">
    <text evidence="2">The sequence shown here is derived from an EMBL/GenBank/DDBJ whole genome shotgun (WGS) entry which is preliminary data.</text>
</comment>
<dbReference type="AlphaFoldDB" id="A0A2T1GBQ8"/>
<feature type="transmembrane region" description="Helical" evidence="1">
    <location>
        <begin position="73"/>
        <end position="93"/>
    </location>
</feature>